<dbReference type="Pfam" id="PF14726">
    <property type="entry name" value="RTTN_N"/>
    <property type="match status" value="1"/>
</dbReference>
<dbReference type="PANTHER" id="PTHR31691">
    <property type="entry name" value="ROTATIN"/>
    <property type="match status" value="1"/>
</dbReference>
<protein>
    <recommendedName>
        <fullName evidence="1">Rotatin N-terminal domain-containing protein</fullName>
    </recommendedName>
</protein>
<evidence type="ECO:0000313" key="2">
    <source>
        <dbReference type="EnsemblMetazoa" id="AALB009814-PA"/>
    </source>
</evidence>
<dbReference type="GeneID" id="118467820"/>
<dbReference type="InterPro" id="IPR011989">
    <property type="entry name" value="ARM-like"/>
</dbReference>
<dbReference type="InterPro" id="IPR016024">
    <property type="entry name" value="ARM-type_fold"/>
</dbReference>
<dbReference type="RefSeq" id="XP_035794602.1">
    <property type="nucleotide sequence ID" value="XM_035938709.1"/>
</dbReference>
<dbReference type="GO" id="GO:0010457">
    <property type="term" value="P:centriole-centriole cohesion"/>
    <property type="evidence" value="ECO:0007669"/>
    <property type="project" value="TreeGrafter"/>
</dbReference>
<dbReference type="InterPro" id="IPR030791">
    <property type="entry name" value="Rotatin"/>
</dbReference>
<dbReference type="GO" id="GO:0036064">
    <property type="term" value="C:ciliary basal body"/>
    <property type="evidence" value="ECO:0007669"/>
    <property type="project" value="InterPro"/>
</dbReference>
<organism evidence="2 3">
    <name type="scientific">Anopheles albimanus</name>
    <name type="common">New world malaria mosquito</name>
    <dbReference type="NCBI Taxonomy" id="7167"/>
    <lineage>
        <taxon>Eukaryota</taxon>
        <taxon>Metazoa</taxon>
        <taxon>Ecdysozoa</taxon>
        <taxon>Arthropoda</taxon>
        <taxon>Hexapoda</taxon>
        <taxon>Insecta</taxon>
        <taxon>Pterygota</taxon>
        <taxon>Neoptera</taxon>
        <taxon>Endopterygota</taxon>
        <taxon>Diptera</taxon>
        <taxon>Nematocera</taxon>
        <taxon>Culicoidea</taxon>
        <taxon>Culicidae</taxon>
        <taxon>Anophelinae</taxon>
        <taxon>Anopheles</taxon>
    </lineage>
</organism>
<dbReference type="GO" id="GO:0005814">
    <property type="term" value="C:centriole"/>
    <property type="evidence" value="ECO:0007669"/>
    <property type="project" value="TreeGrafter"/>
</dbReference>
<dbReference type="InterPro" id="IPR029249">
    <property type="entry name" value="Rotatin_N"/>
</dbReference>
<dbReference type="EnsemblMetazoa" id="AALB009814-RA">
    <property type="protein sequence ID" value="AALB009814-PA"/>
    <property type="gene ID" value="AALB009814"/>
</dbReference>
<dbReference type="GO" id="GO:0005813">
    <property type="term" value="C:centrosome"/>
    <property type="evidence" value="ECO:0007669"/>
    <property type="project" value="InterPro"/>
</dbReference>
<dbReference type="VEuPathDB" id="VectorBase:AALB009814"/>
<dbReference type="GO" id="GO:0032053">
    <property type="term" value="P:ciliary basal body organization"/>
    <property type="evidence" value="ECO:0007669"/>
    <property type="project" value="TreeGrafter"/>
</dbReference>
<name>A0A182FTD4_ANOAL</name>
<reference evidence="2" key="2">
    <citation type="submission" date="2022-08" db="UniProtKB">
        <authorList>
            <consortium name="EnsemblMetazoa"/>
        </authorList>
    </citation>
    <scope>IDENTIFICATION</scope>
    <source>
        <strain evidence="2">STECLA/ALBI9_A</strain>
    </source>
</reference>
<accession>A0A182FTD4</accession>
<evidence type="ECO:0000259" key="1">
    <source>
        <dbReference type="Pfam" id="PF14726"/>
    </source>
</evidence>
<dbReference type="Gene3D" id="1.25.10.10">
    <property type="entry name" value="Leucine-rich Repeat Variant"/>
    <property type="match status" value="1"/>
</dbReference>
<dbReference type="SUPFAM" id="SSF48371">
    <property type="entry name" value="ARM repeat"/>
    <property type="match status" value="2"/>
</dbReference>
<dbReference type="VEuPathDB" id="VectorBase:AALB20_034459"/>
<sequence>MAIVINHVALEKLLHEIQEIRVRALHDIENKLKRALWENVDLCFNGAALFKNLIRWFGQNPICEEVTVLELMSLLLTSKYGGEIVQYFTADRILKELNKIRCLIEDSVEHDELLQQLMKQVRDMKTTDQPTAPSTASSIKSVDLTELTNSLGSLKLNRSFDPVSDNSGFVRSENDPTFYVTCWEVPAPNVASVLQCFNDSLRPDGDELNLQHALSFLAPYIQDYPPEFFLQPPYIFLSLLRLVYARKVPVRKTLAMLLKLLISLEKRMDEKKLSVMHIPNEDDDHQQHVTDRRKVQISVSGCVYELFQLCLELSKELSTDLDMGSSNMVFLVVFQLTALVGQDESFPAHRYIELRREMGYLIKHYRQEWESNMSSVTSRIRYLISLQNLLNFVYAEKDLQGKEVTALDHGERHSANQYNPADYAITLNSTGHRQVLDELDGVWMNELHLAQLDYSLQFACEEMYTRLWVPAFVERSTIVCTLASVREELEPAVLMLRNGITNYEGDEAELLGLAQEAMGTLHLHRSIELVRMIMKTVGNCARSMIEDEPVRELMESITLRLLAHGDEEIRCEAYELCTGMMKDFIGQLDEGAILTRRSLFSKTAPKLRSLGIPLSLEILTEITCFGYPSANVRIHRCAETMLLFLCNSRAFLHEKWTDVQEILLPMAPLLQLATIGAHETTLRKAVMGLFHPDCELPLLDVLQGNLRMLYHENGSVREEALTRVLFLLSSTGRAGRFMPRIENITDTIPNGLCLLKLRYDPAKHLSTDVHEVSAVRPLLDTLEQEDGDPGLRRSALVQLNVMAEDPLLCELIHNASGWPLVLKALYNALQENHLLDYPDAAIPAVGILTKLCFTVTSFRRFLGTNETAYELIVRSLLAFHHMPVFRVECCALLYLMLFADCSLGGGRTISLPRLCETSCFRIPFVCEFHWRTSPFRRISPLEELVLGENALQQEPRTSAPEGESILQLKHNTLSLSAVEPTQREPILRLIRFTFADLWFDGSIAKLLQHASSDRRSSTKGTQEQDDNLAPIVYGNEKSSTDGGTTQTLRFASSLRLTKQDLQVLKISNFATRFRWSLRNLAGAKSHSEVFGALAAFESNLMLPLPVDRCPTELLIKALKRFLLTPPCTRTDQQLLVEVISMVGDLIQLRNQQILDWMLELLSADGNVFFHVLRSENSIDELFGNVTDLLRLVLLMVGWRGEEEKKTQAVAPGINWMVVLFGIVTQQLDAGLRKCELSRLIPLMKLLRVLVERSDPESFSPSELIVKLLLYIRHIRSTSYTGSTIVRLCLIAIANLLEHQRPAAEAVRIEWKASQLKTLSTQCGHSSALARSCAWNVLAKISSTLEGASAIVKECAYLPGGIHASCLSTVLDDYEAALVKEAAAGLLVCLFSHRVGKDGPLYLAVQPVDLRAKTELEPQDPLQIVLKLLAKQRFFEESVRSLDHFTARDAIDAFGVCDAIKLITPEVVKAYAMIYRSLVELNAGGFVSILREKGCLQGLIDCVSKVPLKPTRPALLMVAEVCALLVQCMEEVHERRATEELLKLNQAFVGGITYLLDPAVYEAMNEDAEIVMQRTTGGIMRILCALAGSQLINCVLAQLDVKPIVRMIETGIRSKQSAYQLTCLKFVLQMVLSSDMAASSASEFPSFLAHLESIDMLQQNTVSENTSAWNKDRLPSEDSDEDDTENLNPNRCPMSTKDVVKGLTDAATGSNVGLTAANSGTGRIFVALLHQFNHANSRDMPGMNVILASTVERRTLYSTMQTLLRLSAHCRRVAWDHRLLTTVIDRFNAIYEELLGRMSYPEFVRRNGEAKKLPVVEELSGLISLLSAWFSSAGDVLLLQREQIGPLCRVVLQYWPWLNHNHELEVDFMRALAFLTESSIVVCKSLVATFSGYPHSILKLLIATVTSETGRVKGPKCDLRLLGVVLRVLSNCCSCQEGRSTIGKLNVIDNISKLHPSVTKLQKPWIEVTRLWLEFWEIYTRYSDVNEVRHLTVLGALFRKGTAELRLLSLAILRNLSFVPANRVALLSSADCMFMLQSSLQQTNQDKQLIAAVTIWKLIANNHKGKAAVKSSPLVRMTVALSKHYALQAANSTVDKELWNVLSTVRHILEA</sequence>
<evidence type="ECO:0000313" key="3">
    <source>
        <dbReference type="Proteomes" id="UP000069272"/>
    </source>
</evidence>
<dbReference type="OrthoDB" id="428850at2759"/>
<feature type="domain" description="Rotatin N-terminal" evidence="1">
    <location>
        <begin position="19"/>
        <end position="117"/>
    </location>
</feature>
<dbReference type="KEGG" id="aali:118467820"/>
<dbReference type="GO" id="GO:0007099">
    <property type="term" value="P:centriole replication"/>
    <property type="evidence" value="ECO:0007669"/>
    <property type="project" value="TreeGrafter"/>
</dbReference>
<dbReference type="CTD" id="36341"/>
<reference evidence="2 3" key="1">
    <citation type="journal article" date="2017" name="G3 (Bethesda)">
        <title>The Physical Genome Mapping of Anopheles albimanus Corrected Scaffold Misassemblies and Identified Interarm Rearrangements in Genus Anopheles.</title>
        <authorList>
            <person name="Artemov G.N."/>
            <person name="Peery A.N."/>
            <person name="Jiang X."/>
            <person name="Tu Z."/>
            <person name="Stegniy V.N."/>
            <person name="Sharakhova M.V."/>
            <person name="Sharakhov I.V."/>
        </authorList>
    </citation>
    <scope>NUCLEOTIDE SEQUENCE [LARGE SCALE GENOMIC DNA]</scope>
    <source>
        <strain evidence="2 3">ALBI9_A</strain>
    </source>
</reference>
<dbReference type="Proteomes" id="UP000069272">
    <property type="component" value="Chromosome 3R"/>
</dbReference>
<proteinExistence type="predicted"/>
<dbReference type="PANTHER" id="PTHR31691:SF1">
    <property type="entry name" value="ROTATIN"/>
    <property type="match status" value="1"/>
</dbReference>
<keyword evidence="3" id="KW-1185">Reference proteome</keyword>
<dbReference type="STRING" id="7167.A0A182FTD4"/>